<organism evidence="2 3">
    <name type="scientific">Elysia marginata</name>
    <dbReference type="NCBI Taxonomy" id="1093978"/>
    <lineage>
        <taxon>Eukaryota</taxon>
        <taxon>Metazoa</taxon>
        <taxon>Spiralia</taxon>
        <taxon>Lophotrochozoa</taxon>
        <taxon>Mollusca</taxon>
        <taxon>Gastropoda</taxon>
        <taxon>Heterobranchia</taxon>
        <taxon>Euthyneura</taxon>
        <taxon>Panpulmonata</taxon>
        <taxon>Sacoglossa</taxon>
        <taxon>Placobranchoidea</taxon>
        <taxon>Plakobranchidae</taxon>
        <taxon>Elysia</taxon>
    </lineage>
</organism>
<accession>A0AAV4HP84</accession>
<proteinExistence type="predicted"/>
<sequence length="94" mass="10006">MGYIISLFLCLPSRESALPAFDSVSSALYSSALSRTMSLRLGSRRFSRADFSPLASSGKLSTWVLSSFMPDAQTSAAGVSRPQNEANSGAVPRQ</sequence>
<evidence type="ECO:0008006" key="4">
    <source>
        <dbReference type="Google" id="ProtNLM"/>
    </source>
</evidence>
<protein>
    <recommendedName>
        <fullName evidence="4">Secreted protein</fullName>
    </recommendedName>
</protein>
<evidence type="ECO:0000313" key="2">
    <source>
        <dbReference type="EMBL" id="GFR99703.1"/>
    </source>
</evidence>
<evidence type="ECO:0000256" key="1">
    <source>
        <dbReference type="SAM" id="MobiDB-lite"/>
    </source>
</evidence>
<name>A0AAV4HP84_9GAST</name>
<dbReference type="AlphaFoldDB" id="A0AAV4HP84"/>
<keyword evidence="3" id="KW-1185">Reference proteome</keyword>
<dbReference type="EMBL" id="BMAT01002135">
    <property type="protein sequence ID" value="GFR99703.1"/>
    <property type="molecule type" value="Genomic_DNA"/>
</dbReference>
<feature type="compositionally biased region" description="Polar residues" evidence="1">
    <location>
        <begin position="75"/>
        <end position="87"/>
    </location>
</feature>
<feature type="region of interest" description="Disordered" evidence="1">
    <location>
        <begin position="75"/>
        <end position="94"/>
    </location>
</feature>
<reference evidence="2 3" key="1">
    <citation type="journal article" date="2021" name="Elife">
        <title>Chloroplast acquisition without the gene transfer in kleptoplastic sea slugs, Plakobranchus ocellatus.</title>
        <authorList>
            <person name="Maeda T."/>
            <person name="Takahashi S."/>
            <person name="Yoshida T."/>
            <person name="Shimamura S."/>
            <person name="Takaki Y."/>
            <person name="Nagai Y."/>
            <person name="Toyoda A."/>
            <person name="Suzuki Y."/>
            <person name="Arimoto A."/>
            <person name="Ishii H."/>
            <person name="Satoh N."/>
            <person name="Nishiyama T."/>
            <person name="Hasebe M."/>
            <person name="Maruyama T."/>
            <person name="Minagawa J."/>
            <person name="Obokata J."/>
            <person name="Shigenobu S."/>
        </authorList>
    </citation>
    <scope>NUCLEOTIDE SEQUENCE [LARGE SCALE GENOMIC DNA]</scope>
</reference>
<comment type="caution">
    <text evidence="2">The sequence shown here is derived from an EMBL/GenBank/DDBJ whole genome shotgun (WGS) entry which is preliminary data.</text>
</comment>
<gene>
    <name evidence="2" type="ORF">ElyMa_001052700</name>
</gene>
<dbReference type="Proteomes" id="UP000762676">
    <property type="component" value="Unassembled WGS sequence"/>
</dbReference>
<evidence type="ECO:0000313" key="3">
    <source>
        <dbReference type="Proteomes" id="UP000762676"/>
    </source>
</evidence>